<sequence>MTVATKAPRTASSHSSPSLSPIDEANIFEDSLFESPDNSDSDTTDTDSTLSDVEQCSPDFGHPLERMERTELSVGGLDLSLQEGTSKLGFDAHEVENIQRFVDAAAIGSMGTGLYSLTGQAYESPTRNSSTSNLSIRLNSYYFVTDSYASSTLFMRSSLTVFYRDFEKVVDLWASKHLNARQSIPTDMVRDAFRTTLNSIQIT</sequence>
<evidence type="ECO:0000313" key="2">
    <source>
        <dbReference type="Proteomes" id="UP000308600"/>
    </source>
</evidence>
<dbReference type="Proteomes" id="UP000308600">
    <property type="component" value="Unassembled WGS sequence"/>
</dbReference>
<proteinExistence type="predicted"/>
<organism evidence="1 2">
    <name type="scientific">Pluteus cervinus</name>
    <dbReference type="NCBI Taxonomy" id="181527"/>
    <lineage>
        <taxon>Eukaryota</taxon>
        <taxon>Fungi</taxon>
        <taxon>Dikarya</taxon>
        <taxon>Basidiomycota</taxon>
        <taxon>Agaricomycotina</taxon>
        <taxon>Agaricomycetes</taxon>
        <taxon>Agaricomycetidae</taxon>
        <taxon>Agaricales</taxon>
        <taxon>Pluteineae</taxon>
        <taxon>Pluteaceae</taxon>
        <taxon>Pluteus</taxon>
    </lineage>
</organism>
<gene>
    <name evidence="1" type="ORF">BDN72DRAFT_609405</name>
</gene>
<accession>A0ACD3AUW5</accession>
<dbReference type="EMBL" id="ML208329">
    <property type="protein sequence ID" value="TFK69513.1"/>
    <property type="molecule type" value="Genomic_DNA"/>
</dbReference>
<name>A0ACD3AUW5_9AGAR</name>
<reference evidence="1 2" key="1">
    <citation type="journal article" date="2019" name="Nat. Ecol. Evol.">
        <title>Megaphylogeny resolves global patterns of mushroom evolution.</title>
        <authorList>
            <person name="Varga T."/>
            <person name="Krizsan K."/>
            <person name="Foldi C."/>
            <person name="Dima B."/>
            <person name="Sanchez-Garcia M."/>
            <person name="Sanchez-Ramirez S."/>
            <person name="Szollosi G.J."/>
            <person name="Szarkandi J.G."/>
            <person name="Papp V."/>
            <person name="Albert L."/>
            <person name="Andreopoulos W."/>
            <person name="Angelini C."/>
            <person name="Antonin V."/>
            <person name="Barry K.W."/>
            <person name="Bougher N.L."/>
            <person name="Buchanan P."/>
            <person name="Buyck B."/>
            <person name="Bense V."/>
            <person name="Catcheside P."/>
            <person name="Chovatia M."/>
            <person name="Cooper J."/>
            <person name="Damon W."/>
            <person name="Desjardin D."/>
            <person name="Finy P."/>
            <person name="Geml J."/>
            <person name="Haridas S."/>
            <person name="Hughes K."/>
            <person name="Justo A."/>
            <person name="Karasinski D."/>
            <person name="Kautmanova I."/>
            <person name="Kiss B."/>
            <person name="Kocsube S."/>
            <person name="Kotiranta H."/>
            <person name="LaButti K.M."/>
            <person name="Lechner B.E."/>
            <person name="Liimatainen K."/>
            <person name="Lipzen A."/>
            <person name="Lukacs Z."/>
            <person name="Mihaltcheva S."/>
            <person name="Morgado L.N."/>
            <person name="Niskanen T."/>
            <person name="Noordeloos M.E."/>
            <person name="Ohm R.A."/>
            <person name="Ortiz-Santana B."/>
            <person name="Ovrebo C."/>
            <person name="Racz N."/>
            <person name="Riley R."/>
            <person name="Savchenko A."/>
            <person name="Shiryaev A."/>
            <person name="Soop K."/>
            <person name="Spirin V."/>
            <person name="Szebenyi C."/>
            <person name="Tomsovsky M."/>
            <person name="Tulloss R.E."/>
            <person name="Uehling J."/>
            <person name="Grigoriev I.V."/>
            <person name="Vagvolgyi C."/>
            <person name="Papp T."/>
            <person name="Martin F.M."/>
            <person name="Miettinen O."/>
            <person name="Hibbett D.S."/>
            <person name="Nagy L.G."/>
        </authorList>
    </citation>
    <scope>NUCLEOTIDE SEQUENCE [LARGE SCALE GENOMIC DNA]</scope>
    <source>
        <strain evidence="1 2">NL-1719</strain>
    </source>
</reference>
<keyword evidence="2" id="KW-1185">Reference proteome</keyword>
<protein>
    <submittedName>
        <fullName evidence="1">Uncharacterized protein</fullName>
    </submittedName>
</protein>
<evidence type="ECO:0000313" key="1">
    <source>
        <dbReference type="EMBL" id="TFK69513.1"/>
    </source>
</evidence>